<accession>A0A654LZ52</accession>
<dbReference type="OrthoDB" id="375784at2157"/>
<feature type="transmembrane region" description="Helical" evidence="1">
    <location>
        <begin position="41"/>
        <end position="68"/>
    </location>
</feature>
<sequence>MSNSLSDDGMGWRVTISILTFFASIIGVIIWLFFYAEDYTIYQNVAIVVVIFLGFIAVMAATWASWGIKQSRAGKWRNSSRKDDFE</sequence>
<dbReference type="EMBL" id="CP012850">
    <property type="protein sequence ID" value="ALI35706.1"/>
    <property type="molecule type" value="Genomic_DNA"/>
</dbReference>
<dbReference type="Proteomes" id="UP000058925">
    <property type="component" value="Chromosome"/>
</dbReference>
<keyword evidence="1" id="KW-1133">Transmembrane helix</keyword>
<evidence type="ECO:0000313" key="2">
    <source>
        <dbReference type="EMBL" id="ALI35706.1"/>
    </source>
</evidence>
<gene>
    <name evidence="2" type="ORF">NMY3_01503</name>
</gene>
<keyword evidence="3" id="KW-1185">Reference proteome</keyword>
<protein>
    <submittedName>
        <fullName evidence="2">Uncharacterized protein</fullName>
    </submittedName>
</protein>
<dbReference type="RefSeq" id="WP_196818124.1">
    <property type="nucleotide sequence ID" value="NZ_CP012850.1"/>
</dbReference>
<evidence type="ECO:0000313" key="3">
    <source>
        <dbReference type="Proteomes" id="UP000058925"/>
    </source>
</evidence>
<organism evidence="2 3">
    <name type="scientific">Candidatus Nitrosocosmicus oleophilus</name>
    <dbReference type="NCBI Taxonomy" id="1353260"/>
    <lineage>
        <taxon>Archaea</taxon>
        <taxon>Nitrososphaerota</taxon>
        <taxon>Nitrososphaeria</taxon>
        <taxon>Nitrososphaerales</taxon>
        <taxon>Nitrososphaeraceae</taxon>
        <taxon>Candidatus Nitrosocosmicus</taxon>
    </lineage>
</organism>
<reference evidence="3" key="1">
    <citation type="submission" date="2015-10" db="EMBL/GenBank/DDBJ databases">
        <title>Niche specialization of a soil ammonia-oxidizing archaeon, Candidatus Nitrosocosmicus oleophilus.</title>
        <authorList>
            <person name="Jung M.-Y."/>
            <person name="Rhee S.-K."/>
        </authorList>
    </citation>
    <scope>NUCLEOTIDE SEQUENCE [LARGE SCALE GENOMIC DNA]</scope>
    <source>
        <strain evidence="3">MY3</strain>
    </source>
</reference>
<dbReference type="GeneID" id="60421552"/>
<evidence type="ECO:0000256" key="1">
    <source>
        <dbReference type="SAM" id="Phobius"/>
    </source>
</evidence>
<name>A0A654LZ52_9ARCH</name>
<proteinExistence type="predicted"/>
<feature type="transmembrane region" description="Helical" evidence="1">
    <location>
        <begin position="12"/>
        <end position="35"/>
    </location>
</feature>
<dbReference type="KEGG" id="taa:NMY3_01503"/>
<dbReference type="AlphaFoldDB" id="A0A654LZ52"/>
<keyword evidence="1" id="KW-0812">Transmembrane</keyword>
<keyword evidence="1" id="KW-0472">Membrane</keyword>